<dbReference type="GO" id="GO:0009254">
    <property type="term" value="P:peptidoglycan turnover"/>
    <property type="evidence" value="ECO:0007669"/>
    <property type="project" value="InterPro"/>
</dbReference>
<keyword evidence="2" id="KW-1133">Transmembrane helix</keyword>
<evidence type="ECO:0000313" key="4">
    <source>
        <dbReference type="EMBL" id="QPC48471.1"/>
    </source>
</evidence>
<dbReference type="EMBL" id="CP049742">
    <property type="protein sequence ID" value="QPC48471.1"/>
    <property type="molecule type" value="Genomic_DNA"/>
</dbReference>
<dbReference type="InterPro" id="IPR007137">
    <property type="entry name" value="DUF348"/>
</dbReference>
<name>A0A7S8HHA2_9BACI</name>
<protein>
    <submittedName>
        <fullName evidence="4">DUF348 domain-containing protein</fullName>
    </submittedName>
</protein>
<dbReference type="Gene3D" id="2.20.230.10">
    <property type="entry name" value="Resuscitation-promoting factor rpfb"/>
    <property type="match status" value="1"/>
</dbReference>
<evidence type="ECO:0000259" key="3">
    <source>
        <dbReference type="PROSITE" id="PS51109"/>
    </source>
</evidence>
<organism evidence="4 5">
    <name type="scientific">Mangrovibacillus cuniculi</name>
    <dbReference type="NCBI Taxonomy" id="2593652"/>
    <lineage>
        <taxon>Bacteria</taxon>
        <taxon>Bacillati</taxon>
        <taxon>Bacillota</taxon>
        <taxon>Bacilli</taxon>
        <taxon>Bacillales</taxon>
        <taxon>Bacillaceae</taxon>
        <taxon>Mangrovibacillus</taxon>
    </lineage>
</organism>
<dbReference type="Gene3D" id="2.40.40.10">
    <property type="entry name" value="RlpA-like domain"/>
    <property type="match status" value="1"/>
</dbReference>
<dbReference type="GO" id="GO:0019867">
    <property type="term" value="C:outer membrane"/>
    <property type="evidence" value="ECO:0007669"/>
    <property type="project" value="InterPro"/>
</dbReference>
<dbReference type="Pfam" id="PF07501">
    <property type="entry name" value="G5"/>
    <property type="match status" value="1"/>
</dbReference>
<feature type="domain" description="G5" evidence="3">
    <location>
        <begin position="205"/>
        <end position="285"/>
    </location>
</feature>
<dbReference type="InterPro" id="IPR036908">
    <property type="entry name" value="RlpA-like_sf"/>
</dbReference>
<dbReference type="SUPFAM" id="SSF50685">
    <property type="entry name" value="Barwin-like endoglucanases"/>
    <property type="match status" value="1"/>
</dbReference>
<dbReference type="GO" id="GO:0004553">
    <property type="term" value="F:hydrolase activity, hydrolyzing O-glycosyl compounds"/>
    <property type="evidence" value="ECO:0007669"/>
    <property type="project" value="InterPro"/>
</dbReference>
<evidence type="ECO:0000313" key="5">
    <source>
        <dbReference type="Proteomes" id="UP000593626"/>
    </source>
</evidence>
<evidence type="ECO:0000256" key="1">
    <source>
        <dbReference type="ARBA" id="ARBA00022729"/>
    </source>
</evidence>
<dbReference type="InterPro" id="IPR051933">
    <property type="entry name" value="Resuscitation_pf_RpfB"/>
</dbReference>
<keyword evidence="2" id="KW-0812">Transmembrane</keyword>
<dbReference type="InterPro" id="IPR011098">
    <property type="entry name" value="G5_dom"/>
</dbReference>
<dbReference type="Pfam" id="PF03990">
    <property type="entry name" value="DUF348"/>
    <property type="match status" value="3"/>
</dbReference>
<dbReference type="Pfam" id="PF06725">
    <property type="entry name" value="3D"/>
    <property type="match status" value="1"/>
</dbReference>
<dbReference type="InterPro" id="IPR010611">
    <property type="entry name" value="3D_dom"/>
</dbReference>
<dbReference type="CDD" id="cd22786">
    <property type="entry name" value="DPBB_YuiC-like"/>
    <property type="match status" value="1"/>
</dbReference>
<gene>
    <name evidence="4" type="ORF">G8O30_13900</name>
</gene>
<dbReference type="PANTHER" id="PTHR39160">
    <property type="entry name" value="CELL WALL-BINDING PROTEIN YOCH"/>
    <property type="match status" value="1"/>
</dbReference>
<keyword evidence="2" id="KW-0472">Membrane</keyword>
<dbReference type="KEGG" id="mcui:G8O30_13900"/>
<sequence length="400" mass="43848">MKNLFSKSLSKRIWAIVSFSVLLFVGVYGFFIFEGTKKTIAVELDGKTTEMQTRATTVEELLADLDIEVHSEDYVFPSLDKQLKNNDTVKWEPAKQVTVQNGSEKQTVWTTADNVQQLLKELEIQLGEHDQVQPSLDTAIAKNVEVKIDKAFALTLAVGGEKEEVWSTSTTVADFLKHQGVNLGELDRVEPSLTEVIEPKDVVNVVRVEKVTDVVEEPTDFAVVTKKDSNLTKGSEKVVQQGEKGLVKKEFEVIKENGKEVSRTLLSKESVKESKDKIVAVGTKTLTAQASRGTKSSQPASGSVKREFTVSSTAYTAHCNGCSGVTATGINLRNNPGMKVIAVDPNVIPLGTKVWVEGYGYAVAADTGSAIKGNKIDVFFAEKSQAYRWGRKSVTIRILD</sequence>
<feature type="transmembrane region" description="Helical" evidence="2">
    <location>
        <begin position="12"/>
        <end position="33"/>
    </location>
</feature>
<reference evidence="4 5" key="1">
    <citation type="submission" date="2019-07" db="EMBL/GenBank/DDBJ databases">
        <title>Genome sequence of 2 isolates from Red Sea Mangroves.</title>
        <authorList>
            <person name="Sefrji F."/>
            <person name="Michoud G."/>
            <person name="Merlino G."/>
            <person name="Daffonchio D."/>
        </authorList>
    </citation>
    <scope>NUCLEOTIDE SEQUENCE [LARGE SCALE GENOMIC DNA]</scope>
    <source>
        <strain evidence="4 5">R1DC41</strain>
    </source>
</reference>
<accession>A0A7S8HHA2</accession>
<dbReference type="PROSITE" id="PS51109">
    <property type="entry name" value="G5"/>
    <property type="match status" value="1"/>
</dbReference>
<dbReference type="Proteomes" id="UP000593626">
    <property type="component" value="Chromosome"/>
</dbReference>
<dbReference type="SMART" id="SM01208">
    <property type="entry name" value="G5"/>
    <property type="match status" value="1"/>
</dbReference>
<dbReference type="PANTHER" id="PTHR39160:SF4">
    <property type="entry name" value="RESUSCITATION-PROMOTING FACTOR RPFB"/>
    <property type="match status" value="1"/>
</dbReference>
<keyword evidence="5" id="KW-1185">Reference proteome</keyword>
<evidence type="ECO:0000256" key="2">
    <source>
        <dbReference type="SAM" id="Phobius"/>
    </source>
</evidence>
<dbReference type="AlphaFoldDB" id="A0A7S8HHA2"/>
<proteinExistence type="predicted"/>
<keyword evidence="1" id="KW-0732">Signal</keyword>